<comment type="caution">
    <text evidence="2">The sequence shown here is derived from an EMBL/GenBank/DDBJ whole genome shotgun (WGS) entry which is preliminary data.</text>
</comment>
<keyword evidence="3" id="KW-1185">Reference proteome</keyword>
<dbReference type="Pfam" id="PF03101">
    <property type="entry name" value="FAR1"/>
    <property type="match status" value="1"/>
</dbReference>
<dbReference type="InterPro" id="IPR004330">
    <property type="entry name" value="FAR1_DNA_bnd_dom"/>
</dbReference>
<dbReference type="Proteomes" id="UP001418222">
    <property type="component" value="Unassembled WGS sequence"/>
</dbReference>
<dbReference type="SUPFAM" id="SSF58022">
    <property type="entry name" value="XRCC4, C-terminal oligomerization domain"/>
    <property type="match status" value="1"/>
</dbReference>
<protein>
    <submittedName>
        <fullName evidence="2">DNA repair protein XRCC4</fullName>
    </submittedName>
</protein>
<evidence type="ECO:0000313" key="3">
    <source>
        <dbReference type="Proteomes" id="UP001418222"/>
    </source>
</evidence>
<dbReference type="PANTHER" id="PTHR46328">
    <property type="entry name" value="FAR-RED IMPAIRED RESPONSIVE (FAR1) FAMILY PROTEIN-RELATED"/>
    <property type="match status" value="1"/>
</dbReference>
<sequence>MQEEVVRKTQSFEKLKVEAERCLLQSQTFCNEKSEFESAAYAKVKNEQVVFPIVHSEDAAYAMYCDYAHRTGFSVRKQHLTYWTHTRIIKWREYSCSKAGVKIKKSSPKKYRKLDTRTGCLACIFFSTDKDGKNWTVSKFVEKHNHPLVPEKEQHLLRSHRNISNMQGKRVDAKKKAIIVDDGEPKAKKFNFLSGSTNEPPSCNIPTLIRCLDDSIEPLERLSQGQSEP</sequence>
<evidence type="ECO:0000313" key="2">
    <source>
        <dbReference type="EMBL" id="KAK8936875.1"/>
    </source>
</evidence>
<accession>A0AAP0BFJ4</accession>
<dbReference type="EMBL" id="JBBWWQ010000010">
    <property type="protein sequence ID" value="KAK8936875.1"/>
    <property type="molecule type" value="Genomic_DNA"/>
</dbReference>
<reference evidence="2 3" key="1">
    <citation type="journal article" date="2022" name="Nat. Plants">
        <title>Genomes of leafy and leafless Platanthera orchids illuminate the evolution of mycoheterotrophy.</title>
        <authorList>
            <person name="Li M.H."/>
            <person name="Liu K.W."/>
            <person name="Li Z."/>
            <person name="Lu H.C."/>
            <person name="Ye Q.L."/>
            <person name="Zhang D."/>
            <person name="Wang J.Y."/>
            <person name="Li Y.F."/>
            <person name="Zhong Z.M."/>
            <person name="Liu X."/>
            <person name="Yu X."/>
            <person name="Liu D.K."/>
            <person name="Tu X.D."/>
            <person name="Liu B."/>
            <person name="Hao Y."/>
            <person name="Liao X.Y."/>
            <person name="Jiang Y.T."/>
            <person name="Sun W.H."/>
            <person name="Chen J."/>
            <person name="Chen Y.Q."/>
            <person name="Ai Y."/>
            <person name="Zhai J.W."/>
            <person name="Wu S.S."/>
            <person name="Zhou Z."/>
            <person name="Hsiao Y.Y."/>
            <person name="Wu W.L."/>
            <person name="Chen Y.Y."/>
            <person name="Lin Y.F."/>
            <person name="Hsu J.L."/>
            <person name="Li C.Y."/>
            <person name="Wang Z.W."/>
            <person name="Zhao X."/>
            <person name="Zhong W.Y."/>
            <person name="Ma X.K."/>
            <person name="Ma L."/>
            <person name="Huang J."/>
            <person name="Chen G.Z."/>
            <person name="Huang M.Z."/>
            <person name="Huang L."/>
            <person name="Peng D.H."/>
            <person name="Luo Y.B."/>
            <person name="Zou S.Q."/>
            <person name="Chen S.P."/>
            <person name="Lan S."/>
            <person name="Tsai W.C."/>
            <person name="Van de Peer Y."/>
            <person name="Liu Z.J."/>
        </authorList>
    </citation>
    <scope>NUCLEOTIDE SEQUENCE [LARGE SCALE GENOMIC DNA]</scope>
    <source>
        <strain evidence="2">Lor287</strain>
    </source>
</reference>
<evidence type="ECO:0000259" key="1">
    <source>
        <dbReference type="Pfam" id="PF03101"/>
    </source>
</evidence>
<dbReference type="PANTHER" id="PTHR46328:SF44">
    <property type="entry name" value="FAR1 DOMAIN-CONTAINING PROTEIN"/>
    <property type="match status" value="1"/>
</dbReference>
<dbReference type="AlphaFoldDB" id="A0AAP0BFJ4"/>
<proteinExistence type="predicted"/>
<organism evidence="2 3">
    <name type="scientific">Platanthera zijinensis</name>
    <dbReference type="NCBI Taxonomy" id="2320716"/>
    <lineage>
        <taxon>Eukaryota</taxon>
        <taxon>Viridiplantae</taxon>
        <taxon>Streptophyta</taxon>
        <taxon>Embryophyta</taxon>
        <taxon>Tracheophyta</taxon>
        <taxon>Spermatophyta</taxon>
        <taxon>Magnoliopsida</taxon>
        <taxon>Liliopsida</taxon>
        <taxon>Asparagales</taxon>
        <taxon>Orchidaceae</taxon>
        <taxon>Orchidoideae</taxon>
        <taxon>Orchideae</taxon>
        <taxon>Orchidinae</taxon>
        <taxon>Platanthera</taxon>
    </lineage>
</organism>
<feature type="domain" description="FAR1" evidence="1">
    <location>
        <begin position="63"/>
        <end position="150"/>
    </location>
</feature>
<name>A0AAP0BFJ4_9ASPA</name>
<gene>
    <name evidence="2" type="primary">XRCC4</name>
    <name evidence="2" type="ORF">KSP39_PZI012313</name>
</gene>